<dbReference type="Gramene" id="TraesLAC5B03G02816920.1">
    <property type="protein sequence ID" value="TraesLAC5B03G02816920.1"/>
    <property type="gene ID" value="TraesLAC5B03G02816920"/>
</dbReference>
<dbReference type="Gramene" id="TraesRN5B0100392100.1">
    <property type="protein sequence ID" value="TraesRN5B0100392100.1"/>
    <property type="gene ID" value="TraesRN5B0100392100"/>
</dbReference>
<gene>
    <name evidence="6" type="primary">LOC123111307</name>
</gene>
<dbReference type="GO" id="GO:0005524">
    <property type="term" value="F:ATP binding"/>
    <property type="evidence" value="ECO:0007669"/>
    <property type="project" value="UniProtKB-KW"/>
</dbReference>
<dbReference type="GO" id="GO:0090729">
    <property type="term" value="F:toxin activity"/>
    <property type="evidence" value="ECO:0007669"/>
    <property type="project" value="UniProtKB-KW"/>
</dbReference>
<protein>
    <submittedName>
        <fullName evidence="6">rRNA N-glycosidase</fullName>
    </submittedName>
</protein>
<dbReference type="Gramene" id="TraesSTA5B03G02855430.1">
    <property type="protein sequence ID" value="TraesSTA5B03G02855430.1"/>
    <property type="gene ID" value="TraesSTA5B03G02855430"/>
</dbReference>
<dbReference type="Gramene" id="TraesJAG5B03G02861950.1">
    <property type="protein sequence ID" value="TraesJAG5B03G02861950.1"/>
    <property type="gene ID" value="TraesJAG5B03G02861950"/>
</dbReference>
<evidence type="ECO:0000256" key="4">
    <source>
        <dbReference type="SAM" id="MobiDB-lite"/>
    </source>
</evidence>
<feature type="domain" description="ATPase AAA-type core" evidence="5">
    <location>
        <begin position="110"/>
        <end position="146"/>
    </location>
</feature>
<evidence type="ECO:0000256" key="1">
    <source>
        <dbReference type="ARBA" id="ARBA00022741"/>
    </source>
</evidence>
<evidence type="ECO:0000259" key="5">
    <source>
        <dbReference type="Pfam" id="PF00004"/>
    </source>
</evidence>
<keyword evidence="2" id="KW-0067">ATP-binding</keyword>
<dbReference type="Gramene" id="TraesROB_scaffold_050195_01G000100.1">
    <property type="protein sequence ID" value="TraesROB_scaffold_050195_01G000100.1"/>
    <property type="gene ID" value="TraesROB_scaffold_050195_01G000100"/>
</dbReference>
<dbReference type="Proteomes" id="UP000019116">
    <property type="component" value="Chromosome 5B"/>
</dbReference>
<dbReference type="Gramene" id="TraesLDM5B03G02865820.1">
    <property type="protein sequence ID" value="TraesLDM5B03G02865820.1"/>
    <property type="gene ID" value="TraesLDM5B03G02865820"/>
</dbReference>
<evidence type="ECO:0000313" key="6">
    <source>
        <dbReference type="EnsemblPlants" id="TraesCS5B02G140100.1"/>
    </source>
</evidence>
<keyword evidence="3" id="KW-0800">Toxin</keyword>
<dbReference type="GeneID" id="123111307"/>
<dbReference type="Gene3D" id="3.40.50.300">
    <property type="entry name" value="P-loop containing nucleotide triphosphate hydrolases"/>
    <property type="match status" value="1"/>
</dbReference>
<dbReference type="Gramene" id="TraesNOR5B03G02890340.2">
    <property type="protein sequence ID" value="TraesNOR5B03G02890340.2"/>
    <property type="gene ID" value="TraesNOR5B03G02890340"/>
</dbReference>
<comment type="catalytic activity">
    <reaction evidence="3">
        <text>Endohydrolysis of the N-glycosidic bond at one specific adenosine on the 28S rRNA.</text>
        <dbReference type="EC" id="3.2.2.22"/>
    </reaction>
</comment>
<dbReference type="Gramene" id="TraesCS5B02G140100.1">
    <property type="protein sequence ID" value="TraesCS5B02G140100.1"/>
    <property type="gene ID" value="TraesCS5B02G140100"/>
</dbReference>
<name>A0A3B6LJK4_WHEAT</name>
<feature type="region of interest" description="Disordered" evidence="4">
    <location>
        <begin position="496"/>
        <end position="517"/>
    </location>
</feature>
<dbReference type="InterPro" id="IPR027417">
    <property type="entry name" value="P-loop_NTPase"/>
</dbReference>
<dbReference type="Gramene" id="TraesLAC5B03G02816920.2">
    <property type="protein sequence ID" value="TraesLAC5B03G02816920.2"/>
    <property type="gene ID" value="TraesLAC5B03G02816920"/>
</dbReference>
<dbReference type="Pfam" id="PF00161">
    <property type="entry name" value="RIP"/>
    <property type="match status" value="1"/>
</dbReference>
<dbReference type="GO" id="GO:0030598">
    <property type="term" value="F:rRNA N-glycosylase activity"/>
    <property type="evidence" value="ECO:0007669"/>
    <property type="project" value="UniProtKB-EC"/>
</dbReference>
<accession>A0A3B6LJK4</accession>
<dbReference type="PANTHER" id="PTHR45644:SF56">
    <property type="entry name" value="AAA ATPASE, PUTATIVE (AFU_ORTHOLOGUE AFUA_2G12920)-RELATED"/>
    <property type="match status" value="1"/>
</dbReference>
<dbReference type="GO" id="GO:0016887">
    <property type="term" value="F:ATP hydrolysis activity"/>
    <property type="evidence" value="ECO:0007669"/>
    <property type="project" value="InterPro"/>
</dbReference>
<dbReference type="InterPro" id="IPR001574">
    <property type="entry name" value="Ribosome_inactivat_prot"/>
</dbReference>
<dbReference type="Gramene" id="TraesCS5B03G0390300.1">
    <property type="protein sequence ID" value="TraesCS5B03G0390300.1.CDS"/>
    <property type="gene ID" value="TraesCS5B03G0390300"/>
</dbReference>
<dbReference type="SUPFAM" id="SSF52540">
    <property type="entry name" value="P-loop containing nucleoside triphosphate hydrolases"/>
    <property type="match status" value="1"/>
</dbReference>
<dbReference type="InterPro" id="IPR003959">
    <property type="entry name" value="ATPase_AAA_core"/>
</dbReference>
<dbReference type="Gramene" id="TraesNOR5B03G02890340.1">
    <property type="protein sequence ID" value="TraesNOR5B03G02890340.1"/>
    <property type="gene ID" value="TraesNOR5B03G02890340"/>
</dbReference>
<dbReference type="Gramene" id="TraesSYM7B03G04157550.1">
    <property type="protein sequence ID" value="TraesSYM7B03G04157550.1"/>
    <property type="gene ID" value="TraesSYM7B03G04157550"/>
</dbReference>
<dbReference type="InterPro" id="IPR036041">
    <property type="entry name" value="Ribosome-inact_prot_sf"/>
</dbReference>
<dbReference type="Gramene" id="TraesJUL5B03G02884670.1">
    <property type="protein sequence ID" value="TraesJUL5B03G02884670.1"/>
    <property type="gene ID" value="TraesJUL5B03G02884670"/>
</dbReference>
<keyword evidence="7" id="KW-1185">Reference proteome</keyword>
<dbReference type="EnsemblPlants" id="TraesCS5B02G140100.1">
    <property type="protein sequence ID" value="TraesCS5B02G140100.1"/>
    <property type="gene ID" value="TraesCS5B02G140100"/>
</dbReference>
<dbReference type="OMA" id="NDWHASG"/>
<dbReference type="InterPro" id="IPR051701">
    <property type="entry name" value="Mito_OM_Translocase_MSP1"/>
</dbReference>
<keyword evidence="3" id="KW-0378">Hydrolase</keyword>
<dbReference type="Gramene" id="TraesCLE_scaffold_193179_01G000100.1">
    <property type="protein sequence ID" value="TraesCLE_scaffold_193179_01G000100.1"/>
    <property type="gene ID" value="TraesCLE_scaffold_193179_01G000100"/>
</dbReference>
<evidence type="ECO:0000256" key="3">
    <source>
        <dbReference type="RuleBase" id="RU004915"/>
    </source>
</evidence>
<dbReference type="AlphaFoldDB" id="A0A3B6LJK4"/>
<feature type="compositionally biased region" description="Acidic residues" evidence="4">
    <location>
        <begin position="496"/>
        <end position="511"/>
    </location>
</feature>
<dbReference type="Pfam" id="PF00004">
    <property type="entry name" value="AAA"/>
    <property type="match status" value="1"/>
</dbReference>
<dbReference type="Gramene" id="TraesWEE_scaffold_030135_01G000100.1">
    <property type="protein sequence ID" value="TraesWEE_scaffold_030135_01G000100.1"/>
    <property type="gene ID" value="TraesWEE_scaffold_030135_01G000100"/>
</dbReference>
<dbReference type="SMR" id="A0A3B6LJK4"/>
<evidence type="ECO:0000256" key="2">
    <source>
        <dbReference type="ARBA" id="ARBA00022840"/>
    </source>
</evidence>
<dbReference type="Gramene" id="TraesCAD_scaffold_039393_01G000100.1">
    <property type="protein sequence ID" value="TraesCAD_scaffold_039393_01G000100.1"/>
    <property type="gene ID" value="TraesCAD_scaffold_039393_01G000100"/>
</dbReference>
<dbReference type="Gramene" id="TraesARI7B03G04183460.1">
    <property type="protein sequence ID" value="TraesARI7B03G04183460.1"/>
    <property type="gene ID" value="TraesARI7B03G04183460"/>
</dbReference>
<keyword evidence="1" id="KW-0547">Nucleotide-binding</keyword>
<dbReference type="Gramene" id="TraesSTA5B03G02855430.2">
    <property type="protein sequence ID" value="TraesSTA5B03G02855430.2"/>
    <property type="gene ID" value="TraesSTA5B03G02855430"/>
</dbReference>
<dbReference type="InterPro" id="IPR016138">
    <property type="entry name" value="Ribosome_inactivat_prot_sub1"/>
</dbReference>
<dbReference type="Gramene" id="TraesMAC5B03G02863000.1">
    <property type="protein sequence ID" value="TraesMAC5B03G02863000.1"/>
    <property type="gene ID" value="TraesMAC5B03G02863000"/>
</dbReference>
<reference evidence="6" key="1">
    <citation type="submission" date="2018-08" db="EMBL/GenBank/DDBJ databases">
        <authorList>
            <person name="Rossello M."/>
        </authorList>
    </citation>
    <scope>NUCLEOTIDE SEQUENCE [LARGE SCALE GENOMIC DNA]</scope>
    <source>
        <strain evidence="6">cv. Chinese Spring</strain>
    </source>
</reference>
<keyword evidence="3" id="KW-0652">Protein synthesis inhibitor</keyword>
<dbReference type="Gramene" id="TraesJAG5B03G02861950.2">
    <property type="protein sequence ID" value="TraesJAG5B03G02861950.2"/>
    <property type="gene ID" value="TraesJAG5B03G02861950"/>
</dbReference>
<dbReference type="PANTHER" id="PTHR45644">
    <property type="entry name" value="AAA ATPASE, PUTATIVE (AFU_ORTHOLOGUE AFUA_2G12920)-RELATED-RELATED"/>
    <property type="match status" value="1"/>
</dbReference>
<comment type="similarity">
    <text evidence="3">Belongs to the ribosome-inactivating protein family.</text>
</comment>
<reference evidence="6" key="2">
    <citation type="submission" date="2018-10" db="UniProtKB">
        <authorList>
            <consortium name="EnsemblPlants"/>
        </authorList>
    </citation>
    <scope>IDENTIFICATION</scope>
</reference>
<dbReference type="RefSeq" id="XP_044388007.1">
    <property type="nucleotide sequence ID" value="XM_044532072.1"/>
</dbReference>
<organism evidence="6">
    <name type="scientific">Triticum aestivum</name>
    <name type="common">Wheat</name>
    <dbReference type="NCBI Taxonomy" id="4565"/>
    <lineage>
        <taxon>Eukaryota</taxon>
        <taxon>Viridiplantae</taxon>
        <taxon>Streptophyta</taxon>
        <taxon>Embryophyta</taxon>
        <taxon>Tracheophyta</taxon>
        <taxon>Spermatophyta</taxon>
        <taxon>Magnoliopsida</taxon>
        <taxon>Liliopsida</taxon>
        <taxon>Poales</taxon>
        <taxon>Poaceae</taxon>
        <taxon>BOP clade</taxon>
        <taxon>Pooideae</taxon>
        <taxon>Triticodae</taxon>
        <taxon>Triticeae</taxon>
        <taxon>Triticinae</taxon>
        <taxon>Triticum</taxon>
    </lineage>
</organism>
<dbReference type="GO" id="GO:0017148">
    <property type="term" value="P:negative regulation of translation"/>
    <property type="evidence" value="ECO:0007669"/>
    <property type="project" value="UniProtKB-KW"/>
</dbReference>
<dbReference type="OrthoDB" id="696003at2759"/>
<dbReference type="Gramene" id="TraesLDM5B03G02865820.2">
    <property type="protein sequence ID" value="TraesLDM5B03G02865820.2"/>
    <property type="gene ID" value="TraesLDM5B03G02865820"/>
</dbReference>
<keyword evidence="3" id="KW-0611">Plant defense</keyword>
<evidence type="ECO:0000313" key="7">
    <source>
        <dbReference type="Proteomes" id="UP000019116"/>
    </source>
</evidence>
<dbReference type="GO" id="GO:0006952">
    <property type="term" value="P:defense response"/>
    <property type="evidence" value="ECO:0007669"/>
    <property type="project" value="UniProtKB-KW"/>
</dbReference>
<sequence>MKGDRIIIAQESLDVAIERLKGQVITSKNLSQTQTLKNVAIHECARNFISSTVPLDGIGVEFDDGWLLKDIKRTVHELVALPTWIPEHFSHVKLLRASMCLDPPKPYKGVLVFGPPGTGKTLLEEALTTEVETKFISGSTLTSEVIRTQQDNELKEAALWAYHKEEQQIKSFGKQHEARRQDRRITKCWRSAVESAEQDTVWPHTTADSDVAKVRKSPGNSATIVIDEDDLPATRRSYRRGIRRMRSWCRANGMQKDISSILGEGFEVYTTPADGTFHLTFVCKKNWITFFFYGRNLYMKGWNGPFGIFEIQSDAHVGPNYIPDPSCTVLKTGESYNDLCTRGKVGSVRIGPHVLIDYLEVLCKCRGIISNELLSAIATYIVSTAEAVRLEDVFKEVDESFSNYHLHNLNSRSDLGFQVRSYGHYSTEILQYVDFVLRGEPPEEIVNRGTGNYKTLKELVEKIKVPLRDSYIEGIFQHEPKPESVVWCPPILGSIGEEEMDEEEDELQDDADSGHGR</sequence>
<dbReference type="SUPFAM" id="SSF56371">
    <property type="entry name" value="Ribosome inactivating proteins (RIP)"/>
    <property type="match status" value="1"/>
</dbReference>
<dbReference type="Gramene" id="TraesARI7B03G04183460.2">
    <property type="protein sequence ID" value="TraesARI7B03G04183460.2"/>
    <property type="gene ID" value="TraesARI7B03G04183460"/>
</dbReference>
<proteinExistence type="inferred from homology"/>
<dbReference type="Gene3D" id="3.40.420.10">
    <property type="entry name" value="Ricin (A subunit), domain 1"/>
    <property type="match status" value="1"/>
</dbReference>